<evidence type="ECO:0008006" key="3">
    <source>
        <dbReference type="Google" id="ProtNLM"/>
    </source>
</evidence>
<reference evidence="1 2" key="1">
    <citation type="submission" date="2016-10" db="EMBL/GenBank/DDBJ databases">
        <authorList>
            <person name="de Groot N.N."/>
        </authorList>
    </citation>
    <scope>NUCLEOTIDE SEQUENCE [LARGE SCALE GENOMIC DNA]</scope>
    <source>
        <strain evidence="2">E92,LMG 26720,CCM 7988</strain>
    </source>
</reference>
<gene>
    <name evidence="1" type="ORF">SAMN04515674_106268</name>
</gene>
<dbReference type="OrthoDB" id="935959at2"/>
<dbReference type="Gene3D" id="1.10.10.60">
    <property type="entry name" value="Homeodomain-like"/>
    <property type="match status" value="1"/>
</dbReference>
<keyword evidence="2" id="KW-1185">Reference proteome</keyword>
<dbReference type="RefSeq" id="WP_092017545.1">
    <property type="nucleotide sequence ID" value="NZ_FOXH01000006.1"/>
</dbReference>
<accession>A0A1I5U0C2</accession>
<name>A0A1I5U0C2_9BACT</name>
<organism evidence="1 2">
    <name type="scientific">Pseudarcicella hirudinis</name>
    <dbReference type="NCBI Taxonomy" id="1079859"/>
    <lineage>
        <taxon>Bacteria</taxon>
        <taxon>Pseudomonadati</taxon>
        <taxon>Bacteroidota</taxon>
        <taxon>Cytophagia</taxon>
        <taxon>Cytophagales</taxon>
        <taxon>Flectobacillaceae</taxon>
        <taxon>Pseudarcicella</taxon>
    </lineage>
</organism>
<dbReference type="AlphaFoldDB" id="A0A1I5U0C2"/>
<dbReference type="EMBL" id="FOXH01000006">
    <property type="protein sequence ID" value="SFP88026.1"/>
    <property type="molecule type" value="Genomic_DNA"/>
</dbReference>
<dbReference type="Proteomes" id="UP000199306">
    <property type="component" value="Unassembled WGS sequence"/>
</dbReference>
<sequence>MVEIFDNIHKIYQYKAPCEELKDYIEFFSESSFEATSRHIANKCFSVKLFPSWTPTFWINLGSPYQLFLGEKQYFIQSQEDVLILRNTIAERHNLPTDHIFTVKFFPGGLEAIFDINQPRLTDKVVSLSAILPGQLIQEVKKANTFEERMTMLQDFFLSLFNKKNNREYYFRIVQKAIETYSGSNMELNNGEIAKEMFATNKTIYRYFTNVIGTTPKNYFSVLRARKALLSYVENKELFSPYDYGYYDMSHFYKEVVKFTGKKLIENFR</sequence>
<dbReference type="STRING" id="1079859.SAMN04515674_106268"/>
<evidence type="ECO:0000313" key="1">
    <source>
        <dbReference type="EMBL" id="SFP88026.1"/>
    </source>
</evidence>
<evidence type="ECO:0000313" key="2">
    <source>
        <dbReference type="Proteomes" id="UP000199306"/>
    </source>
</evidence>
<proteinExistence type="predicted"/>
<protein>
    <recommendedName>
        <fullName evidence="3">Helix-turn-helix domain-containing protein</fullName>
    </recommendedName>
</protein>